<accession>A0A7J7HNQ6</accession>
<name>A0A7J7HNQ6_CAMSI</name>
<dbReference type="Gene3D" id="2.80.10.50">
    <property type="match status" value="1"/>
</dbReference>
<dbReference type="InterPro" id="IPR036242">
    <property type="entry name" value="Agglutinin_dom_sf"/>
</dbReference>
<comment type="caution">
    <text evidence="1">The sequence shown here is derived from an EMBL/GenBank/DDBJ whole genome shotgun (WGS) entry which is preliminary data.</text>
</comment>
<protein>
    <submittedName>
        <fullName evidence="1">Uncharacterized protein</fullName>
    </submittedName>
</protein>
<keyword evidence="2" id="KW-1185">Reference proteome</keyword>
<sequence length="104" mass="11456">MATIKTFKPVTTNSCCHVKSEKQNNSSIAAVAVAPNEDLKKLGCTLFEIQHVDSSPTKTLLLHCQLKRDECLQIANTKYSNCLCALSQTPDNDCGDVYIYSESQ</sequence>
<dbReference type="Proteomes" id="UP000593564">
    <property type="component" value="Unassembled WGS sequence"/>
</dbReference>
<evidence type="ECO:0000313" key="1">
    <source>
        <dbReference type="EMBL" id="KAF5953638.1"/>
    </source>
</evidence>
<dbReference type="AlphaFoldDB" id="A0A7J7HNQ6"/>
<proteinExistence type="predicted"/>
<dbReference type="SUPFAM" id="SSF50382">
    <property type="entry name" value="Agglutinin"/>
    <property type="match status" value="1"/>
</dbReference>
<dbReference type="EMBL" id="JACBKZ010000003">
    <property type="protein sequence ID" value="KAF5953638.1"/>
    <property type="molecule type" value="Genomic_DNA"/>
</dbReference>
<reference evidence="1 2" key="2">
    <citation type="submission" date="2020-07" db="EMBL/GenBank/DDBJ databases">
        <title>Genome assembly of wild tea tree DASZ reveals pedigree and selection history of tea varieties.</title>
        <authorList>
            <person name="Zhang W."/>
        </authorList>
    </citation>
    <scope>NUCLEOTIDE SEQUENCE [LARGE SCALE GENOMIC DNA]</scope>
    <source>
        <strain evidence="2">cv. G240</strain>
        <tissue evidence="1">Leaf</tissue>
    </source>
</reference>
<gene>
    <name evidence="1" type="ORF">HYC85_006494</name>
</gene>
<organism evidence="1 2">
    <name type="scientific">Camellia sinensis</name>
    <name type="common">Tea plant</name>
    <name type="synonym">Thea sinensis</name>
    <dbReference type="NCBI Taxonomy" id="4442"/>
    <lineage>
        <taxon>Eukaryota</taxon>
        <taxon>Viridiplantae</taxon>
        <taxon>Streptophyta</taxon>
        <taxon>Embryophyta</taxon>
        <taxon>Tracheophyta</taxon>
        <taxon>Spermatophyta</taxon>
        <taxon>Magnoliopsida</taxon>
        <taxon>eudicotyledons</taxon>
        <taxon>Gunneridae</taxon>
        <taxon>Pentapetalae</taxon>
        <taxon>asterids</taxon>
        <taxon>Ericales</taxon>
        <taxon>Theaceae</taxon>
        <taxon>Camellia</taxon>
    </lineage>
</organism>
<evidence type="ECO:0000313" key="2">
    <source>
        <dbReference type="Proteomes" id="UP000593564"/>
    </source>
</evidence>
<reference evidence="2" key="1">
    <citation type="journal article" date="2020" name="Nat. Commun.">
        <title>Genome assembly of wild tea tree DASZ reveals pedigree and selection history of tea varieties.</title>
        <authorList>
            <person name="Zhang W."/>
            <person name="Zhang Y."/>
            <person name="Qiu H."/>
            <person name="Guo Y."/>
            <person name="Wan H."/>
            <person name="Zhang X."/>
            <person name="Scossa F."/>
            <person name="Alseekh S."/>
            <person name="Zhang Q."/>
            <person name="Wang P."/>
            <person name="Xu L."/>
            <person name="Schmidt M.H."/>
            <person name="Jia X."/>
            <person name="Li D."/>
            <person name="Zhu A."/>
            <person name="Guo F."/>
            <person name="Chen W."/>
            <person name="Ni D."/>
            <person name="Usadel B."/>
            <person name="Fernie A.R."/>
            <person name="Wen W."/>
        </authorList>
    </citation>
    <scope>NUCLEOTIDE SEQUENCE [LARGE SCALE GENOMIC DNA]</scope>
    <source>
        <strain evidence="2">cv. G240</strain>
    </source>
</reference>